<dbReference type="AlphaFoldDB" id="A0A6C0CKB8"/>
<feature type="transmembrane region" description="Helical" evidence="1">
    <location>
        <begin position="261"/>
        <end position="279"/>
    </location>
</feature>
<feature type="transmembrane region" description="Helical" evidence="1">
    <location>
        <begin position="285"/>
        <end position="303"/>
    </location>
</feature>
<feature type="transmembrane region" description="Helical" evidence="1">
    <location>
        <begin position="172"/>
        <end position="194"/>
    </location>
</feature>
<name>A0A6C0CKB8_9ZZZZ</name>
<sequence length="313" mass="35836">MSDDNEDKNDSTYGSEDNNWSGFLKSVLRAFITVLIIGFLGANFVYLTRIDLDLWFPVESSLSPYEEKPTLEEKAEFFNRLPKGGGCGIPIDTTKSKLWSNKYFRGMFDHGWPYTLAEDDDDEEWLSFGEIVSFWFMRAVKYSYIWLRTVIQTVISFSSSFCELMPEQGKDIIPFIIGPFVLMLLISIASMWYIPSLISIFVYSTGGWNLAWSIVGLFFGWTWIVPLFTSFAQSIGLMFKLLLLPIMLDSKKLIEIMGHKWNIYFMGFVFFALCISAAFTNLNLTVAIVMSLIFALNFIPPSLNPMTKSNKVN</sequence>
<evidence type="ECO:0000313" key="2">
    <source>
        <dbReference type="EMBL" id="QHT04330.1"/>
    </source>
</evidence>
<reference evidence="2" key="1">
    <citation type="journal article" date="2020" name="Nature">
        <title>Giant virus diversity and host interactions through global metagenomics.</title>
        <authorList>
            <person name="Schulz F."/>
            <person name="Roux S."/>
            <person name="Paez-Espino D."/>
            <person name="Jungbluth S."/>
            <person name="Walsh D.A."/>
            <person name="Denef V.J."/>
            <person name="McMahon K.D."/>
            <person name="Konstantinidis K.T."/>
            <person name="Eloe-Fadrosh E.A."/>
            <person name="Kyrpides N.C."/>
            <person name="Woyke T."/>
        </authorList>
    </citation>
    <scope>NUCLEOTIDE SEQUENCE</scope>
    <source>
        <strain evidence="2">GVMAG-M-3300021185-45</strain>
    </source>
</reference>
<keyword evidence="1" id="KW-0472">Membrane</keyword>
<keyword evidence="1" id="KW-1133">Transmembrane helix</keyword>
<feature type="transmembrane region" description="Helical" evidence="1">
    <location>
        <begin position="27"/>
        <end position="47"/>
    </location>
</feature>
<organism evidence="2">
    <name type="scientific">viral metagenome</name>
    <dbReference type="NCBI Taxonomy" id="1070528"/>
    <lineage>
        <taxon>unclassified sequences</taxon>
        <taxon>metagenomes</taxon>
        <taxon>organismal metagenomes</taxon>
    </lineage>
</organism>
<keyword evidence="1" id="KW-0812">Transmembrane</keyword>
<evidence type="ECO:0000256" key="1">
    <source>
        <dbReference type="SAM" id="Phobius"/>
    </source>
</evidence>
<dbReference type="EMBL" id="MN739426">
    <property type="protein sequence ID" value="QHT04330.1"/>
    <property type="molecule type" value="Genomic_DNA"/>
</dbReference>
<proteinExistence type="predicted"/>
<accession>A0A6C0CKB8</accession>
<protein>
    <submittedName>
        <fullName evidence="2">Uncharacterized protein</fullName>
    </submittedName>
</protein>
<feature type="transmembrane region" description="Helical" evidence="1">
    <location>
        <begin position="206"/>
        <end position="224"/>
    </location>
</feature>